<keyword evidence="2" id="KW-1185">Reference proteome</keyword>
<dbReference type="EMBL" id="RCHU02000010">
    <property type="protein sequence ID" value="KAL3579334.1"/>
    <property type="molecule type" value="Genomic_DNA"/>
</dbReference>
<evidence type="ECO:0000313" key="1">
    <source>
        <dbReference type="EMBL" id="KAL3579334.1"/>
    </source>
</evidence>
<comment type="caution">
    <text evidence="1">The sequence shown here is derived from an EMBL/GenBank/DDBJ whole genome shotgun (WGS) entry which is preliminary data.</text>
</comment>
<name>A0ACC4BLJ3_POPAL</name>
<dbReference type="Proteomes" id="UP000309997">
    <property type="component" value="Unassembled WGS sequence"/>
</dbReference>
<sequence>MIGQTNTSGSFMDEIDCGSFFDHIDDLLDFPSDDVDASLPDCTTTNNHASCFIDNDDNSFPGIWSTQSDSLPGSASDLSAELSVPGCFSNCMYCRRHAGLFYFGSGSAVLEFVFLEFKICDFVLQYEDIVQLEWLSNFVEDSFSGGSLTMKKEESVSVDKKDSTPHHQFQTSSPVSVLESSGYCSGEKNAPRSPEVVASGKCGRARSKRPRPAAFTPRPAMQLVSPTSSITEVPQQFVSPRVPSDSESFAESRLVIKIPDHVDPEHKKKKKIKFIVPSGTVEMNQNSQPQQAVRKCMHCEITKTPQWRAGPMGPKTLCNACGVRYKSGRLFPEYRPAASPTFVPSLHSNSHKKVVEMRAKTGEKITTSRPATMMVNSPELIPNESNPAMDYIFLDWRSVSKNAWILCSMVIELLAPPLWINLLSSSDARWNTRSRKSPGTFEDKTAHLCLAITGVTFELPHETMASIESMQSWNNAMQTRLLHSPEKEKLAASWQEKKNQWDLWIPI</sequence>
<protein>
    <submittedName>
        <fullName evidence="1">Uncharacterized protein</fullName>
    </submittedName>
</protein>
<organism evidence="1 2">
    <name type="scientific">Populus alba</name>
    <name type="common">White poplar</name>
    <dbReference type="NCBI Taxonomy" id="43335"/>
    <lineage>
        <taxon>Eukaryota</taxon>
        <taxon>Viridiplantae</taxon>
        <taxon>Streptophyta</taxon>
        <taxon>Embryophyta</taxon>
        <taxon>Tracheophyta</taxon>
        <taxon>Spermatophyta</taxon>
        <taxon>Magnoliopsida</taxon>
        <taxon>eudicotyledons</taxon>
        <taxon>Gunneridae</taxon>
        <taxon>Pentapetalae</taxon>
        <taxon>rosids</taxon>
        <taxon>fabids</taxon>
        <taxon>Malpighiales</taxon>
        <taxon>Salicaceae</taxon>
        <taxon>Saliceae</taxon>
        <taxon>Populus</taxon>
    </lineage>
</organism>
<accession>A0ACC4BLJ3</accession>
<proteinExistence type="predicted"/>
<gene>
    <name evidence="1" type="ORF">D5086_020838</name>
</gene>
<evidence type="ECO:0000313" key="2">
    <source>
        <dbReference type="Proteomes" id="UP000309997"/>
    </source>
</evidence>
<reference evidence="1 2" key="1">
    <citation type="journal article" date="2024" name="Plant Biotechnol. J.">
        <title>Genome and CRISPR/Cas9 system of a widespread forest tree (Populus alba) in the world.</title>
        <authorList>
            <person name="Liu Y.J."/>
            <person name="Jiang P.F."/>
            <person name="Han X.M."/>
            <person name="Li X.Y."/>
            <person name="Wang H.M."/>
            <person name="Wang Y.J."/>
            <person name="Wang X.X."/>
            <person name="Zeng Q.Y."/>
        </authorList>
    </citation>
    <scope>NUCLEOTIDE SEQUENCE [LARGE SCALE GENOMIC DNA]</scope>
    <source>
        <strain evidence="2">cv. PAL-ZL1</strain>
    </source>
</reference>